<evidence type="ECO:0000256" key="4">
    <source>
        <dbReference type="ARBA" id="ARBA00023136"/>
    </source>
</evidence>
<dbReference type="Pfam" id="PF02535">
    <property type="entry name" value="Zip"/>
    <property type="match status" value="1"/>
</dbReference>
<sequence length="251" mass="25808">MIGETNYIYGLLASLIAAGMSTFGIFAMASFGDWAKRNSAYSSSFAVGLLTVGVLFHLIPEAASLSGLALLWVAVGFASMVLIGIAVQSTVRHGPEGAALTFGYASIIALAAHSFLDGAIYAASFQEEAFTGWIATGGLLFHEFPEGVIAYALLAQGGLKRSRAILLALIASALTTVGGTIVSLFLIGLTNQLPIAAMLGIAAGALIYVLIVHLGPDAAKTPGRRGYDLAMLGVLMGTIAIVLQQLGGGHH</sequence>
<feature type="transmembrane region" description="Helical" evidence="5">
    <location>
        <begin position="65"/>
        <end position="87"/>
    </location>
</feature>
<evidence type="ECO:0000256" key="2">
    <source>
        <dbReference type="ARBA" id="ARBA00022692"/>
    </source>
</evidence>
<keyword evidence="4 5" id="KW-0472">Membrane</keyword>
<evidence type="ECO:0000313" key="7">
    <source>
        <dbReference type="Proteomes" id="UP001560685"/>
    </source>
</evidence>
<dbReference type="PANTHER" id="PTHR16950">
    <property type="entry name" value="ZINC TRANSPORTER SLC39A7 HISTIDINE-RICH MEMBRANE PROTEIN KE4"/>
    <property type="match status" value="1"/>
</dbReference>
<comment type="caution">
    <text evidence="6">The sequence shown here is derived from an EMBL/GenBank/DDBJ whole genome shotgun (WGS) entry which is preliminary data.</text>
</comment>
<dbReference type="Proteomes" id="UP001560685">
    <property type="component" value="Unassembled WGS sequence"/>
</dbReference>
<feature type="transmembrane region" description="Helical" evidence="5">
    <location>
        <begin position="166"/>
        <end position="189"/>
    </location>
</feature>
<evidence type="ECO:0000256" key="3">
    <source>
        <dbReference type="ARBA" id="ARBA00022989"/>
    </source>
</evidence>
<reference evidence="6 7" key="1">
    <citation type="submission" date="2024-05" db="EMBL/GenBank/DDBJ databases">
        <title>Three bacterial strains, DH-69, EH-24, and ECK-19 isolated from coastal sediments.</title>
        <authorList>
            <person name="Ye Y.-Q."/>
            <person name="Du Z.-J."/>
        </authorList>
    </citation>
    <scope>NUCLEOTIDE SEQUENCE [LARGE SCALE GENOMIC DNA]</scope>
    <source>
        <strain evidence="6 7">ECK-19</strain>
    </source>
</reference>
<accession>A0ABV3Z5Y8</accession>
<gene>
    <name evidence="6" type="ORF">ABFZ84_11765</name>
</gene>
<feature type="transmembrane region" description="Helical" evidence="5">
    <location>
        <begin position="40"/>
        <end position="59"/>
    </location>
</feature>
<dbReference type="InterPro" id="IPR003689">
    <property type="entry name" value="ZIP"/>
</dbReference>
<dbReference type="RefSeq" id="WP_369314210.1">
    <property type="nucleotide sequence ID" value="NZ_JBEHZE010000001.1"/>
</dbReference>
<evidence type="ECO:0000313" key="6">
    <source>
        <dbReference type="EMBL" id="MEX6634221.1"/>
    </source>
</evidence>
<organism evidence="6 7">
    <name type="scientific">Hyphococcus lacteus</name>
    <dbReference type="NCBI Taxonomy" id="3143536"/>
    <lineage>
        <taxon>Bacteria</taxon>
        <taxon>Pseudomonadati</taxon>
        <taxon>Pseudomonadota</taxon>
        <taxon>Alphaproteobacteria</taxon>
        <taxon>Parvularculales</taxon>
        <taxon>Parvularculaceae</taxon>
        <taxon>Hyphococcus</taxon>
    </lineage>
</organism>
<dbReference type="PANTHER" id="PTHR16950:SF16">
    <property type="entry name" value="ZINC TRANSPORTER ZIP13"/>
    <property type="match status" value="1"/>
</dbReference>
<protein>
    <submittedName>
        <fullName evidence="6">ZIP family metal transporter</fullName>
    </submittedName>
</protein>
<feature type="transmembrane region" description="Helical" evidence="5">
    <location>
        <begin position="6"/>
        <end position="28"/>
    </location>
</feature>
<feature type="transmembrane region" description="Helical" evidence="5">
    <location>
        <begin position="227"/>
        <end position="246"/>
    </location>
</feature>
<keyword evidence="3 5" id="KW-1133">Transmembrane helix</keyword>
<dbReference type="EMBL" id="JBEHZE010000001">
    <property type="protein sequence ID" value="MEX6634221.1"/>
    <property type="molecule type" value="Genomic_DNA"/>
</dbReference>
<keyword evidence="7" id="KW-1185">Reference proteome</keyword>
<evidence type="ECO:0000256" key="1">
    <source>
        <dbReference type="ARBA" id="ARBA00004141"/>
    </source>
</evidence>
<feature type="transmembrane region" description="Helical" evidence="5">
    <location>
        <begin position="99"/>
        <end position="124"/>
    </location>
</feature>
<name>A0ABV3Z5Y8_9PROT</name>
<comment type="subcellular location">
    <subcellularLocation>
        <location evidence="1">Membrane</location>
        <topology evidence="1">Multi-pass membrane protein</topology>
    </subcellularLocation>
</comment>
<proteinExistence type="predicted"/>
<keyword evidence="2 5" id="KW-0812">Transmembrane</keyword>
<feature type="transmembrane region" description="Helical" evidence="5">
    <location>
        <begin position="195"/>
        <end position="215"/>
    </location>
</feature>
<evidence type="ECO:0000256" key="5">
    <source>
        <dbReference type="SAM" id="Phobius"/>
    </source>
</evidence>